<gene>
    <name evidence="2" type="ORF">LT85_1293</name>
</gene>
<name>A0A0A1F7F2_9BURK</name>
<dbReference type="GO" id="GO:0016491">
    <property type="term" value="F:oxidoreductase activity"/>
    <property type="evidence" value="ECO:0007669"/>
    <property type="project" value="InterPro"/>
</dbReference>
<dbReference type="STRING" id="279058.LT85_1293"/>
<protein>
    <submittedName>
        <fullName evidence="2">Thioredoxin-like protein</fullName>
    </submittedName>
</protein>
<dbReference type="HOGENOM" id="CLU_097497_0_0_4"/>
<evidence type="ECO:0000313" key="2">
    <source>
        <dbReference type="EMBL" id="AIY40451.1"/>
    </source>
</evidence>
<proteinExistence type="predicted"/>
<sequence length="242" mass="25278">MVEKRMKGDGCDDASCSLPGVAEGADVVPLAATSGTVLHYIYDPLCGWCYGAAPLLKAAREIDGVAIKLHGGGMMTGSSRRQVSAQLRDYVMQHDHRIAAMTGQVFGDGYFNGLLLDTTAIFDSAPPITAILAAEALAGRALEMLDRIQIAHYVQGLRVADVAVLRGLASDAGLDATAFDGRYAELSGAATAAHIADSRALLNQMGGQGFPTFALQRGGKMEVLDVGHFLGQAAAWKAVLTG</sequence>
<feature type="domain" description="DSBA-like thioredoxin" evidence="1">
    <location>
        <begin position="42"/>
        <end position="221"/>
    </location>
</feature>
<dbReference type="Pfam" id="PF01323">
    <property type="entry name" value="DSBA"/>
    <property type="match status" value="1"/>
</dbReference>
<dbReference type="RefSeq" id="WP_253273683.1">
    <property type="nucleotide sequence ID" value="NZ_CP009962.1"/>
</dbReference>
<organism evidence="2 3">
    <name type="scientific">Collimonas arenae</name>
    <dbReference type="NCBI Taxonomy" id="279058"/>
    <lineage>
        <taxon>Bacteria</taxon>
        <taxon>Pseudomonadati</taxon>
        <taxon>Pseudomonadota</taxon>
        <taxon>Betaproteobacteria</taxon>
        <taxon>Burkholderiales</taxon>
        <taxon>Oxalobacteraceae</taxon>
        <taxon>Collimonas</taxon>
    </lineage>
</organism>
<evidence type="ECO:0000259" key="1">
    <source>
        <dbReference type="Pfam" id="PF01323"/>
    </source>
</evidence>
<keyword evidence="3" id="KW-1185">Reference proteome</keyword>
<evidence type="ECO:0000313" key="3">
    <source>
        <dbReference type="Proteomes" id="UP000030302"/>
    </source>
</evidence>
<dbReference type="CDD" id="cd03025">
    <property type="entry name" value="DsbA_FrnE_like"/>
    <property type="match status" value="1"/>
</dbReference>
<dbReference type="EMBL" id="CP009962">
    <property type="protein sequence ID" value="AIY40451.1"/>
    <property type="molecule type" value="Genomic_DNA"/>
</dbReference>
<accession>A0A0A1F7F2</accession>
<dbReference type="InterPro" id="IPR001853">
    <property type="entry name" value="DSBA-like_thioredoxin_dom"/>
</dbReference>
<dbReference type="Proteomes" id="UP000030302">
    <property type="component" value="Chromosome"/>
</dbReference>
<dbReference type="AlphaFoldDB" id="A0A0A1F7F2"/>
<reference evidence="3" key="1">
    <citation type="journal article" date="2014" name="Soil Biol. Biochem.">
        <title>Structure and function of bacterial communities in ageing soils: Insights from the Mendocino ecological staircase.</title>
        <authorList>
            <person name="Uroz S."/>
            <person name="Tech J.J."/>
            <person name="Sawaya N.A."/>
            <person name="Frey-Klett P."/>
            <person name="Leveau J.H.J."/>
        </authorList>
    </citation>
    <scope>NUCLEOTIDE SEQUENCE [LARGE SCALE GENOMIC DNA]</scope>
    <source>
        <strain evidence="3">Cal35</strain>
    </source>
</reference>
<dbReference type="SUPFAM" id="SSF52833">
    <property type="entry name" value="Thioredoxin-like"/>
    <property type="match status" value="1"/>
</dbReference>
<dbReference type="KEGG" id="care:LT85_1293"/>
<dbReference type="InterPro" id="IPR036249">
    <property type="entry name" value="Thioredoxin-like_sf"/>
</dbReference>
<dbReference type="Gene3D" id="3.40.30.10">
    <property type="entry name" value="Glutaredoxin"/>
    <property type="match status" value="1"/>
</dbReference>